<feature type="domain" description="C2H2-type" evidence="7">
    <location>
        <begin position="289"/>
        <end position="317"/>
    </location>
</feature>
<protein>
    <recommendedName>
        <fullName evidence="7">C2H2-type domain-containing protein</fullName>
    </recommendedName>
</protein>
<accession>A0A1I8P8V8</accession>
<evidence type="ECO:0000313" key="9">
    <source>
        <dbReference type="Proteomes" id="UP000095300"/>
    </source>
</evidence>
<feature type="compositionally biased region" description="Basic and acidic residues" evidence="6">
    <location>
        <begin position="161"/>
        <end position="172"/>
    </location>
</feature>
<dbReference type="Pfam" id="PF13912">
    <property type="entry name" value="zf-C2H2_6"/>
    <property type="match status" value="2"/>
</dbReference>
<dbReference type="VEuPathDB" id="VectorBase:SCAU005909"/>
<dbReference type="Gene3D" id="3.30.160.60">
    <property type="entry name" value="Classic Zinc Finger"/>
    <property type="match status" value="2"/>
</dbReference>
<dbReference type="STRING" id="35570.A0A1I8P8V8"/>
<evidence type="ECO:0000256" key="3">
    <source>
        <dbReference type="ARBA" id="ARBA00022771"/>
    </source>
</evidence>
<evidence type="ECO:0000256" key="1">
    <source>
        <dbReference type="ARBA" id="ARBA00022723"/>
    </source>
</evidence>
<gene>
    <name evidence="8" type="primary">106093474</name>
</gene>
<dbReference type="GO" id="GO:0008270">
    <property type="term" value="F:zinc ion binding"/>
    <property type="evidence" value="ECO:0007669"/>
    <property type="project" value="UniProtKB-KW"/>
</dbReference>
<evidence type="ECO:0000259" key="7">
    <source>
        <dbReference type="PROSITE" id="PS50157"/>
    </source>
</evidence>
<keyword evidence="9" id="KW-1185">Reference proteome</keyword>
<evidence type="ECO:0000256" key="6">
    <source>
        <dbReference type="SAM" id="MobiDB-lite"/>
    </source>
</evidence>
<evidence type="ECO:0000256" key="4">
    <source>
        <dbReference type="ARBA" id="ARBA00022833"/>
    </source>
</evidence>
<keyword evidence="3 5" id="KW-0863">Zinc-finger</keyword>
<dbReference type="InterPro" id="IPR012934">
    <property type="entry name" value="Znf_AD"/>
</dbReference>
<feature type="compositionally biased region" description="Acidic residues" evidence="6">
    <location>
        <begin position="173"/>
        <end position="182"/>
    </location>
</feature>
<dbReference type="OrthoDB" id="6105938at2759"/>
<evidence type="ECO:0000256" key="2">
    <source>
        <dbReference type="ARBA" id="ARBA00022737"/>
    </source>
</evidence>
<reference evidence="8" key="1">
    <citation type="submission" date="2020-05" db="UniProtKB">
        <authorList>
            <consortium name="EnsemblMetazoa"/>
        </authorList>
    </citation>
    <scope>IDENTIFICATION</scope>
    <source>
        <strain evidence="8">USDA</strain>
    </source>
</reference>
<feature type="domain" description="C2H2-type" evidence="7">
    <location>
        <begin position="390"/>
        <end position="417"/>
    </location>
</feature>
<keyword evidence="2" id="KW-0677">Repeat</keyword>
<name>A0A1I8P8V8_STOCA</name>
<dbReference type="Gene3D" id="3.40.1800.20">
    <property type="match status" value="1"/>
</dbReference>
<dbReference type="SUPFAM" id="SSF57667">
    <property type="entry name" value="beta-beta-alpha zinc fingers"/>
    <property type="match status" value="2"/>
</dbReference>
<dbReference type="PANTHER" id="PTHR24379">
    <property type="entry name" value="KRAB AND ZINC FINGER DOMAIN-CONTAINING"/>
    <property type="match status" value="1"/>
</dbReference>
<keyword evidence="1" id="KW-0479">Metal-binding</keyword>
<keyword evidence="4" id="KW-0862">Zinc</keyword>
<evidence type="ECO:0000256" key="5">
    <source>
        <dbReference type="PROSITE-ProRule" id="PRU00042"/>
    </source>
</evidence>
<dbReference type="PROSITE" id="PS50157">
    <property type="entry name" value="ZINC_FINGER_C2H2_2"/>
    <property type="match status" value="3"/>
</dbReference>
<feature type="compositionally biased region" description="Acidic residues" evidence="6">
    <location>
        <begin position="196"/>
        <end position="208"/>
    </location>
</feature>
<organism evidence="8 9">
    <name type="scientific">Stomoxys calcitrans</name>
    <name type="common">Stable fly</name>
    <name type="synonym">Conops calcitrans</name>
    <dbReference type="NCBI Taxonomy" id="35570"/>
    <lineage>
        <taxon>Eukaryota</taxon>
        <taxon>Metazoa</taxon>
        <taxon>Ecdysozoa</taxon>
        <taxon>Arthropoda</taxon>
        <taxon>Hexapoda</taxon>
        <taxon>Insecta</taxon>
        <taxon>Pterygota</taxon>
        <taxon>Neoptera</taxon>
        <taxon>Endopterygota</taxon>
        <taxon>Diptera</taxon>
        <taxon>Brachycera</taxon>
        <taxon>Muscomorpha</taxon>
        <taxon>Muscoidea</taxon>
        <taxon>Muscidae</taxon>
        <taxon>Stomoxys</taxon>
    </lineage>
</organism>
<dbReference type="SMART" id="SM00355">
    <property type="entry name" value="ZnF_C2H2"/>
    <property type="match status" value="6"/>
</dbReference>
<dbReference type="PROSITE" id="PS00028">
    <property type="entry name" value="ZINC_FINGER_C2H2_1"/>
    <property type="match status" value="5"/>
</dbReference>
<dbReference type="InterPro" id="IPR013087">
    <property type="entry name" value="Znf_C2H2_type"/>
</dbReference>
<feature type="region of interest" description="Disordered" evidence="6">
    <location>
        <begin position="142"/>
        <end position="215"/>
    </location>
</feature>
<dbReference type="PANTHER" id="PTHR24379:SF121">
    <property type="entry name" value="C2H2-TYPE DOMAIN-CONTAINING PROTEIN"/>
    <property type="match status" value="1"/>
</dbReference>
<dbReference type="Pfam" id="PF07776">
    <property type="entry name" value="zf-AD"/>
    <property type="match status" value="1"/>
</dbReference>
<sequence length="476" mass="55364">MDSSSQQCRLCLASNGDFNELFDSKGRCNKWHALILEYFHPKIVDMDKAKHLKNICKNCQNKMWEFHIFQEFVRQCQICLHRTEVEVVVKNEVVVDGDDVNLGNDDKIEDTRPMPPLTYLTPIPPLIYRGDNQMTFQITELEANSEDEVKPNIALPELEIDDVHADTESMPEKDDDNEDEAEFISNKEEEKGGDNVAEDDEENDDDGYEVLMDSNWDDPNKVDELQAIWLPNIQCVYCPLAYPNFKLLRKHMHLKHPNNEFCISCCNRTLYSRRQISDHLLVHSDPKIFDCKRCNKSYTSIDGLRGHIYSMHANRMKFKCNLCSKRFLHQKGLELHRKRYHGNPTAMPPEIKTTADGRTVFGCRQCANVYITEKSFKRHRYNKHSRDGKHGCEICGKFFKSILGYKNHMSLHSEKRTEPTTCIACGCLFVKTTPHSERRKKSDPFYHPEKCKNCICAEVMLNARRRLAEDVLRSDT</sequence>
<dbReference type="EnsemblMetazoa" id="SCAU005909-RA">
    <property type="protein sequence ID" value="SCAU005909-PA"/>
    <property type="gene ID" value="SCAU005909"/>
</dbReference>
<dbReference type="InterPro" id="IPR036236">
    <property type="entry name" value="Znf_C2H2_sf"/>
</dbReference>
<evidence type="ECO:0000313" key="8">
    <source>
        <dbReference type="EnsemblMetazoa" id="SCAU005909-PA"/>
    </source>
</evidence>
<dbReference type="GO" id="GO:0005634">
    <property type="term" value="C:nucleus"/>
    <property type="evidence" value="ECO:0007669"/>
    <property type="project" value="InterPro"/>
</dbReference>
<feature type="domain" description="C2H2-type" evidence="7">
    <location>
        <begin position="318"/>
        <end position="346"/>
    </location>
</feature>
<dbReference type="Proteomes" id="UP000095300">
    <property type="component" value="Unassembled WGS sequence"/>
</dbReference>
<dbReference type="AlphaFoldDB" id="A0A1I8P8V8"/>
<proteinExistence type="predicted"/>